<keyword evidence="6" id="KW-0808">Transferase</keyword>
<feature type="transmembrane region" description="Helical" evidence="17">
    <location>
        <begin position="20"/>
        <end position="45"/>
    </location>
</feature>
<organism evidence="18">
    <name type="scientific">freshwater metagenome</name>
    <dbReference type="NCBI Taxonomy" id="449393"/>
    <lineage>
        <taxon>unclassified sequences</taxon>
        <taxon>metagenomes</taxon>
        <taxon>ecological metagenomes</taxon>
    </lineage>
</organism>
<keyword evidence="3" id="KW-1003">Cell membrane</keyword>
<sequence>MSTQNKQNKESKLLKPFNTFTLFVVCASGLSILGLVMVFSASTIYSTKVNGNTYGTFVRQLVFLIAALPIAWVAAKLRLNLWRLIGKYALLISIGILAVLLVPGVGRTVNGNTNWIGVGPFVVQPSEFAKFLMIIWAATMLAKYQEAGIVRTNVLKLIVPGYLGVLFFVLLGRDLGTAAVIGATMAGLLFVSGIPLRLFGTISAIGMTGVSALILSAPYRAERFLVVLNPFAEESYKYYGWQPAHSLMGLATGGFLGVGLGASRQKWGYLAEAHTDFIFSVIGEELGLLGTLATILLFSGLIFSIFRIAMRATDPMVRFACAGIGVWISIQCFFNIGSAISLVPVVGVTLPLISYGGSSLIATYIALGFVLGAGMRDPEVARGIRELRKSSKK</sequence>
<feature type="transmembrane region" description="Helical" evidence="17">
    <location>
        <begin position="57"/>
        <end position="75"/>
    </location>
</feature>
<dbReference type="GO" id="GO:0008360">
    <property type="term" value="P:regulation of cell shape"/>
    <property type="evidence" value="ECO:0007669"/>
    <property type="project" value="UniProtKB-KW"/>
</dbReference>
<dbReference type="EMBL" id="JNSK01000012">
    <property type="protein sequence ID" value="KGA19453.1"/>
    <property type="molecule type" value="Genomic_DNA"/>
</dbReference>
<gene>
    <name evidence="18" type="ORF">GM50_5475</name>
</gene>
<dbReference type="GO" id="GO:0071555">
    <property type="term" value="P:cell wall organization"/>
    <property type="evidence" value="ECO:0007669"/>
    <property type="project" value="UniProtKB-KW"/>
</dbReference>
<keyword evidence="8" id="KW-0133">Cell shape</keyword>
<evidence type="ECO:0000256" key="9">
    <source>
        <dbReference type="ARBA" id="ARBA00022984"/>
    </source>
</evidence>
<dbReference type="PANTHER" id="PTHR30474">
    <property type="entry name" value="CELL CYCLE PROTEIN"/>
    <property type="match status" value="1"/>
</dbReference>
<evidence type="ECO:0000256" key="2">
    <source>
        <dbReference type="ARBA" id="ARBA00004752"/>
    </source>
</evidence>
<accession>A0A094SLQ7</accession>
<comment type="pathway">
    <text evidence="2">Cell wall biogenesis; peptidoglycan biosynthesis.</text>
</comment>
<dbReference type="GO" id="GO:0008955">
    <property type="term" value="F:peptidoglycan glycosyltransferase activity"/>
    <property type="evidence" value="ECO:0007669"/>
    <property type="project" value="UniProtKB-EC"/>
</dbReference>
<evidence type="ECO:0000313" key="18">
    <source>
        <dbReference type="EMBL" id="KGA19453.1"/>
    </source>
</evidence>
<dbReference type="GO" id="GO:0015648">
    <property type="term" value="F:lipid-linked peptidoglycan transporter activity"/>
    <property type="evidence" value="ECO:0007669"/>
    <property type="project" value="TreeGrafter"/>
</dbReference>
<keyword evidence="11 17" id="KW-0472">Membrane</keyword>
<feature type="transmembrane region" description="Helical" evidence="17">
    <location>
        <begin position="154"/>
        <end position="172"/>
    </location>
</feature>
<dbReference type="GO" id="GO:0005886">
    <property type="term" value="C:plasma membrane"/>
    <property type="evidence" value="ECO:0007669"/>
    <property type="project" value="UniProtKB-SubCell"/>
</dbReference>
<evidence type="ECO:0000256" key="12">
    <source>
        <dbReference type="ARBA" id="ARBA00023306"/>
    </source>
</evidence>
<keyword evidence="5" id="KW-0328">Glycosyltransferase</keyword>
<evidence type="ECO:0000256" key="15">
    <source>
        <dbReference type="ARBA" id="ARBA00044770"/>
    </source>
</evidence>
<dbReference type="InterPro" id="IPR001182">
    <property type="entry name" value="FtsW/RodA"/>
</dbReference>
<feature type="transmembrane region" description="Helical" evidence="17">
    <location>
        <begin position="203"/>
        <end position="221"/>
    </location>
</feature>
<protein>
    <recommendedName>
        <fullName evidence="15">peptidoglycan glycosyltransferase</fullName>
        <ecNumber evidence="15">2.4.99.28</ecNumber>
    </recommendedName>
    <alternativeName>
        <fullName evidence="14">Peptidoglycan polymerase</fullName>
    </alternativeName>
</protein>
<evidence type="ECO:0000256" key="4">
    <source>
        <dbReference type="ARBA" id="ARBA00022618"/>
    </source>
</evidence>
<evidence type="ECO:0000256" key="14">
    <source>
        <dbReference type="ARBA" id="ARBA00032370"/>
    </source>
</evidence>
<comment type="caution">
    <text evidence="18">The sequence shown here is derived from an EMBL/GenBank/DDBJ whole genome shotgun (WGS) entry which is preliminary data.</text>
</comment>
<evidence type="ECO:0000256" key="16">
    <source>
        <dbReference type="ARBA" id="ARBA00049902"/>
    </source>
</evidence>
<evidence type="ECO:0000256" key="7">
    <source>
        <dbReference type="ARBA" id="ARBA00022692"/>
    </source>
</evidence>
<dbReference type="GO" id="GO:0009252">
    <property type="term" value="P:peptidoglycan biosynthetic process"/>
    <property type="evidence" value="ECO:0007669"/>
    <property type="project" value="UniProtKB-KW"/>
</dbReference>
<evidence type="ECO:0000256" key="1">
    <source>
        <dbReference type="ARBA" id="ARBA00004651"/>
    </source>
</evidence>
<feature type="transmembrane region" description="Helical" evidence="17">
    <location>
        <begin position="87"/>
        <end position="106"/>
    </location>
</feature>
<dbReference type="PANTHER" id="PTHR30474:SF2">
    <property type="entry name" value="PEPTIDOGLYCAN GLYCOSYLTRANSFERASE FTSW-RELATED"/>
    <property type="match status" value="1"/>
</dbReference>
<dbReference type="AlphaFoldDB" id="A0A094SLQ7"/>
<comment type="subcellular location">
    <subcellularLocation>
        <location evidence="1">Cell membrane</location>
        <topology evidence="1">Multi-pass membrane protein</topology>
    </subcellularLocation>
</comment>
<feature type="transmembrane region" description="Helical" evidence="17">
    <location>
        <begin position="126"/>
        <end position="142"/>
    </location>
</feature>
<evidence type="ECO:0000256" key="17">
    <source>
        <dbReference type="SAM" id="Phobius"/>
    </source>
</evidence>
<dbReference type="NCBIfam" id="TIGR02614">
    <property type="entry name" value="ftsW"/>
    <property type="match status" value="1"/>
</dbReference>
<keyword evidence="13" id="KW-0961">Cell wall biogenesis/degradation</keyword>
<evidence type="ECO:0000256" key="10">
    <source>
        <dbReference type="ARBA" id="ARBA00022989"/>
    </source>
</evidence>
<keyword evidence="10 17" id="KW-1133">Transmembrane helix</keyword>
<evidence type="ECO:0000256" key="13">
    <source>
        <dbReference type="ARBA" id="ARBA00023316"/>
    </source>
</evidence>
<evidence type="ECO:0000256" key="11">
    <source>
        <dbReference type="ARBA" id="ARBA00023136"/>
    </source>
</evidence>
<reference evidence="18" key="1">
    <citation type="submission" date="2014-05" db="EMBL/GenBank/DDBJ databases">
        <title>Key roles for freshwater Actinobacteria revealed by deep metagenomic sequencing.</title>
        <authorList>
            <person name="Ghai R."/>
            <person name="Mizuno C.M."/>
            <person name="Picazo A."/>
            <person name="Camacho A."/>
            <person name="Rodriguez-Valera F."/>
        </authorList>
    </citation>
    <scope>NUCLEOTIDE SEQUENCE</scope>
</reference>
<feature type="transmembrane region" description="Helical" evidence="17">
    <location>
        <begin position="178"/>
        <end position="196"/>
    </location>
</feature>
<dbReference type="Pfam" id="PF01098">
    <property type="entry name" value="FTSW_RODA_SPOVE"/>
    <property type="match status" value="1"/>
</dbReference>
<feature type="transmembrane region" description="Helical" evidence="17">
    <location>
        <begin position="321"/>
        <end position="346"/>
    </location>
</feature>
<keyword evidence="4" id="KW-0132">Cell division</keyword>
<evidence type="ECO:0000256" key="3">
    <source>
        <dbReference type="ARBA" id="ARBA00022475"/>
    </source>
</evidence>
<keyword evidence="12" id="KW-0131">Cell cycle</keyword>
<dbReference type="EC" id="2.4.99.28" evidence="15"/>
<keyword evidence="7 17" id="KW-0812">Transmembrane</keyword>
<evidence type="ECO:0000256" key="6">
    <source>
        <dbReference type="ARBA" id="ARBA00022679"/>
    </source>
</evidence>
<evidence type="ECO:0000256" key="8">
    <source>
        <dbReference type="ARBA" id="ARBA00022960"/>
    </source>
</evidence>
<dbReference type="GO" id="GO:0051301">
    <property type="term" value="P:cell division"/>
    <property type="evidence" value="ECO:0007669"/>
    <property type="project" value="UniProtKB-KW"/>
</dbReference>
<dbReference type="InterPro" id="IPR013437">
    <property type="entry name" value="FtsW"/>
</dbReference>
<keyword evidence="9" id="KW-0573">Peptidoglycan synthesis</keyword>
<comment type="catalytic activity">
    <reaction evidence="16">
        <text>[GlcNAc-(1-&gt;4)-Mur2Ac(oyl-L-Ala-gamma-D-Glu-L-Lys-D-Ala-D-Ala)](n)-di-trans,octa-cis-undecaprenyl diphosphate + beta-D-GlcNAc-(1-&gt;4)-Mur2Ac(oyl-L-Ala-gamma-D-Glu-L-Lys-D-Ala-D-Ala)-di-trans,octa-cis-undecaprenyl diphosphate = [GlcNAc-(1-&gt;4)-Mur2Ac(oyl-L-Ala-gamma-D-Glu-L-Lys-D-Ala-D-Ala)](n+1)-di-trans,octa-cis-undecaprenyl diphosphate + di-trans,octa-cis-undecaprenyl diphosphate + H(+)</text>
        <dbReference type="Rhea" id="RHEA:23708"/>
        <dbReference type="Rhea" id="RHEA-COMP:9602"/>
        <dbReference type="Rhea" id="RHEA-COMP:9603"/>
        <dbReference type="ChEBI" id="CHEBI:15378"/>
        <dbReference type="ChEBI" id="CHEBI:58405"/>
        <dbReference type="ChEBI" id="CHEBI:60033"/>
        <dbReference type="ChEBI" id="CHEBI:78435"/>
        <dbReference type="EC" id="2.4.99.28"/>
    </reaction>
</comment>
<proteinExistence type="predicted"/>
<feature type="transmembrane region" description="Helical" evidence="17">
    <location>
        <begin position="286"/>
        <end position="309"/>
    </location>
</feature>
<feature type="transmembrane region" description="Helical" evidence="17">
    <location>
        <begin position="352"/>
        <end position="375"/>
    </location>
</feature>
<dbReference type="GO" id="GO:0032153">
    <property type="term" value="C:cell division site"/>
    <property type="evidence" value="ECO:0007669"/>
    <property type="project" value="TreeGrafter"/>
</dbReference>
<name>A0A094SLQ7_9ZZZZ</name>
<evidence type="ECO:0000256" key="5">
    <source>
        <dbReference type="ARBA" id="ARBA00022676"/>
    </source>
</evidence>